<feature type="domain" description="Polymerase nucleotidyl transferase" evidence="2">
    <location>
        <begin position="15"/>
        <end position="52"/>
    </location>
</feature>
<evidence type="ECO:0000259" key="3">
    <source>
        <dbReference type="Pfam" id="PF13427"/>
    </source>
</evidence>
<dbReference type="Gene3D" id="3.30.460.10">
    <property type="entry name" value="Beta Polymerase, domain 2"/>
    <property type="match status" value="1"/>
</dbReference>
<dbReference type="Proteomes" id="UP001151002">
    <property type="component" value="Unassembled WGS sequence"/>
</dbReference>
<keyword evidence="5" id="KW-1185">Reference proteome</keyword>
<gene>
    <name evidence="4" type="ORF">OWR29_23525</name>
</gene>
<evidence type="ECO:0000259" key="2">
    <source>
        <dbReference type="Pfam" id="PF01909"/>
    </source>
</evidence>
<comment type="caution">
    <text evidence="4">The sequence shown here is derived from an EMBL/GenBank/DDBJ whole genome shotgun (WGS) entry which is preliminary data.</text>
</comment>
<sequence length="230" mass="24581">MKAIADVLGPNCRALILHGSLAAGGFRAGASDIDLLAVVDEPLTDDQADAVVRLARDADLGEAAGLDLDVITTAVALAPTPAPPLELHVGRYPAEPDIEVERRLPAAPDLPAELSMARQNGRILAGDITLAPIPPEWVIARGRHWLRTWQGLTDDTAHAAFMVLTACRIWHFATERHHVPKAAAARWALTQNQSLTAIGQALRQYEGESTAVVDEPAITAVLAEALRRTT</sequence>
<evidence type="ECO:0000313" key="5">
    <source>
        <dbReference type="Proteomes" id="UP001151002"/>
    </source>
</evidence>
<protein>
    <submittedName>
        <fullName evidence="4">DUF4111 domain-containing protein</fullName>
    </submittedName>
</protein>
<dbReference type="InterPro" id="IPR025184">
    <property type="entry name" value="AadA_C"/>
</dbReference>
<accession>A0ABT4B3A0</accession>
<dbReference type="EMBL" id="JAPNTZ010000008">
    <property type="protein sequence ID" value="MCY1140978.1"/>
    <property type="molecule type" value="Genomic_DNA"/>
</dbReference>
<dbReference type="InterPro" id="IPR043519">
    <property type="entry name" value="NT_sf"/>
</dbReference>
<evidence type="ECO:0000313" key="4">
    <source>
        <dbReference type="EMBL" id="MCY1140978.1"/>
    </source>
</evidence>
<name>A0ABT4B3A0_9ACTN</name>
<dbReference type="InterPro" id="IPR002934">
    <property type="entry name" value="Polymerase_NTP_transf_dom"/>
</dbReference>
<dbReference type="Pfam" id="PF01909">
    <property type="entry name" value="NTP_transf_2"/>
    <property type="match status" value="1"/>
</dbReference>
<feature type="domain" description="Adenylyltransferase AadA C-terminal" evidence="3">
    <location>
        <begin position="153"/>
        <end position="215"/>
    </location>
</feature>
<reference evidence="4" key="1">
    <citation type="submission" date="2022-11" db="EMBL/GenBank/DDBJ databases">
        <authorList>
            <person name="Somphong A."/>
            <person name="Phongsopitanun W."/>
        </authorList>
    </citation>
    <scope>NUCLEOTIDE SEQUENCE</scope>
    <source>
        <strain evidence="4">Pm04-4</strain>
    </source>
</reference>
<dbReference type="CDD" id="cd05403">
    <property type="entry name" value="NT_KNTase_like"/>
    <property type="match status" value="1"/>
</dbReference>
<dbReference type="RefSeq" id="WP_267565348.1">
    <property type="nucleotide sequence ID" value="NZ_JAPNTZ010000008.1"/>
</dbReference>
<proteinExistence type="predicted"/>
<dbReference type="SUPFAM" id="SSF81301">
    <property type="entry name" value="Nucleotidyltransferase"/>
    <property type="match status" value="1"/>
</dbReference>
<organism evidence="4 5">
    <name type="scientific">Paractinoplanes pyxinae</name>
    <dbReference type="NCBI Taxonomy" id="2997416"/>
    <lineage>
        <taxon>Bacteria</taxon>
        <taxon>Bacillati</taxon>
        <taxon>Actinomycetota</taxon>
        <taxon>Actinomycetes</taxon>
        <taxon>Micromonosporales</taxon>
        <taxon>Micromonosporaceae</taxon>
        <taxon>Paractinoplanes</taxon>
    </lineage>
</organism>
<evidence type="ECO:0000256" key="1">
    <source>
        <dbReference type="ARBA" id="ARBA00022679"/>
    </source>
</evidence>
<keyword evidence="1" id="KW-0808">Transferase</keyword>
<dbReference type="Pfam" id="PF13427">
    <property type="entry name" value="AadA_C"/>
    <property type="match status" value="1"/>
</dbReference>